<feature type="region of interest" description="Disordered" evidence="6">
    <location>
        <begin position="1"/>
        <end position="20"/>
    </location>
</feature>
<evidence type="ECO:0000256" key="1">
    <source>
        <dbReference type="ARBA" id="ARBA00004245"/>
    </source>
</evidence>
<dbReference type="InterPro" id="IPR044806">
    <property type="entry name" value="WVD2/WDL1-4"/>
</dbReference>
<evidence type="ECO:0000256" key="2">
    <source>
        <dbReference type="ARBA" id="ARBA00005885"/>
    </source>
</evidence>
<dbReference type="Pfam" id="PF06886">
    <property type="entry name" value="TPX2"/>
    <property type="match status" value="1"/>
</dbReference>
<evidence type="ECO:0000256" key="5">
    <source>
        <dbReference type="ARBA" id="ARBA00023212"/>
    </source>
</evidence>
<dbReference type="PANTHER" id="PTHR46372">
    <property type="entry name" value="PROTEIN WVD2-LIKE 3"/>
    <property type="match status" value="1"/>
</dbReference>
<feature type="compositionally biased region" description="Polar residues" evidence="6">
    <location>
        <begin position="112"/>
        <end position="121"/>
    </location>
</feature>
<dbReference type="GO" id="GO:0008017">
    <property type="term" value="F:microtubule binding"/>
    <property type="evidence" value="ECO:0007669"/>
    <property type="project" value="InterPro"/>
</dbReference>
<evidence type="ECO:0000313" key="9">
    <source>
        <dbReference type="Proteomes" id="UP000824469"/>
    </source>
</evidence>
<evidence type="ECO:0000256" key="6">
    <source>
        <dbReference type="SAM" id="MobiDB-lite"/>
    </source>
</evidence>
<comment type="caution">
    <text evidence="8">The sequence shown here is derived from an EMBL/GenBank/DDBJ whole genome shotgun (WGS) entry which is preliminary data.</text>
</comment>
<keyword evidence="3" id="KW-0963">Cytoplasm</keyword>
<gene>
    <name evidence="8" type="ORF">KI387_002047</name>
</gene>
<evidence type="ECO:0000313" key="8">
    <source>
        <dbReference type="EMBL" id="KAH9329939.1"/>
    </source>
</evidence>
<accession>A0AA38GVV5</accession>
<feature type="region of interest" description="Disordered" evidence="6">
    <location>
        <begin position="85"/>
        <end position="121"/>
    </location>
</feature>
<name>A0AA38GVV5_TAXCH</name>
<dbReference type="InterPro" id="IPR027329">
    <property type="entry name" value="TPX2_C"/>
</dbReference>
<dbReference type="AlphaFoldDB" id="A0AA38GVV5"/>
<reference evidence="8 9" key="1">
    <citation type="journal article" date="2021" name="Nat. Plants">
        <title>The Taxus genome provides insights into paclitaxel biosynthesis.</title>
        <authorList>
            <person name="Xiong X."/>
            <person name="Gou J."/>
            <person name="Liao Q."/>
            <person name="Li Y."/>
            <person name="Zhou Q."/>
            <person name="Bi G."/>
            <person name="Li C."/>
            <person name="Du R."/>
            <person name="Wang X."/>
            <person name="Sun T."/>
            <person name="Guo L."/>
            <person name="Liang H."/>
            <person name="Lu P."/>
            <person name="Wu Y."/>
            <person name="Zhang Z."/>
            <person name="Ro D.K."/>
            <person name="Shang Y."/>
            <person name="Huang S."/>
            <person name="Yan J."/>
        </authorList>
    </citation>
    <scope>NUCLEOTIDE SEQUENCE [LARGE SCALE GENOMIC DNA]</scope>
    <source>
        <strain evidence="8">Ta-2019</strain>
    </source>
</reference>
<keyword evidence="9" id="KW-1185">Reference proteome</keyword>
<keyword evidence="4" id="KW-0493">Microtubule</keyword>
<evidence type="ECO:0000256" key="3">
    <source>
        <dbReference type="ARBA" id="ARBA00022490"/>
    </source>
</evidence>
<proteinExistence type="inferred from homology"/>
<dbReference type="Proteomes" id="UP000824469">
    <property type="component" value="Unassembled WGS sequence"/>
</dbReference>
<protein>
    <recommendedName>
        <fullName evidence="7">TPX2 C-terminal domain-containing protein</fullName>
    </recommendedName>
</protein>
<evidence type="ECO:0000259" key="7">
    <source>
        <dbReference type="Pfam" id="PF06886"/>
    </source>
</evidence>
<organism evidence="8 9">
    <name type="scientific">Taxus chinensis</name>
    <name type="common">Chinese yew</name>
    <name type="synonym">Taxus wallichiana var. chinensis</name>
    <dbReference type="NCBI Taxonomy" id="29808"/>
    <lineage>
        <taxon>Eukaryota</taxon>
        <taxon>Viridiplantae</taxon>
        <taxon>Streptophyta</taxon>
        <taxon>Embryophyta</taxon>
        <taxon>Tracheophyta</taxon>
        <taxon>Spermatophyta</taxon>
        <taxon>Pinopsida</taxon>
        <taxon>Pinidae</taxon>
        <taxon>Conifers II</taxon>
        <taxon>Cupressales</taxon>
        <taxon>Taxaceae</taxon>
        <taxon>Taxus</taxon>
    </lineage>
</organism>
<feature type="non-terminal residue" evidence="8">
    <location>
        <position position="121"/>
    </location>
</feature>
<keyword evidence="5" id="KW-0206">Cytoskeleton</keyword>
<comment type="similarity">
    <text evidence="2">Belongs to the TPX2 family.</text>
</comment>
<evidence type="ECO:0000256" key="4">
    <source>
        <dbReference type="ARBA" id="ARBA00022701"/>
    </source>
</evidence>
<sequence length="121" mass="13494">MSAKEAEKNQLQAKTQEEKEAEIKKIRKNLKFKANPMPNFYHEGGPPKAEIKKIPPTCAKYPQFGRKNTNHGTYLSKSVQALRTIPDQENKNSGLGESHIYVLNGNGDALHSNDSSSLSKK</sequence>
<comment type="subcellular location">
    <subcellularLocation>
        <location evidence="1">Cytoplasm</location>
        <location evidence="1">Cytoskeleton</location>
    </subcellularLocation>
</comment>
<dbReference type="GO" id="GO:0005874">
    <property type="term" value="C:microtubule"/>
    <property type="evidence" value="ECO:0007669"/>
    <property type="project" value="UniProtKB-KW"/>
</dbReference>
<dbReference type="PANTHER" id="PTHR46372:SF2">
    <property type="entry name" value="PROTEIN WVD2-LIKE 3"/>
    <property type="match status" value="1"/>
</dbReference>
<feature type="domain" description="TPX2 C-terminal" evidence="7">
    <location>
        <begin position="2"/>
        <end position="50"/>
    </location>
</feature>
<dbReference type="GO" id="GO:0000226">
    <property type="term" value="P:microtubule cytoskeleton organization"/>
    <property type="evidence" value="ECO:0007669"/>
    <property type="project" value="InterPro"/>
</dbReference>
<dbReference type="EMBL" id="JAHRHJ020000001">
    <property type="protein sequence ID" value="KAH9329939.1"/>
    <property type="molecule type" value="Genomic_DNA"/>
</dbReference>